<evidence type="ECO:0000313" key="7">
    <source>
        <dbReference type="EMBL" id="MCQ8179820.1"/>
    </source>
</evidence>
<feature type="transmembrane region" description="Helical" evidence="5">
    <location>
        <begin position="725"/>
        <end position="746"/>
    </location>
</feature>
<comment type="subcellular location">
    <subcellularLocation>
        <location evidence="1 5">Cell membrane</location>
        <topology evidence="1 5">Multi-pass membrane protein</topology>
    </subcellularLocation>
</comment>
<comment type="similarity">
    <text evidence="5">Belongs to the binding-protein-dependent transport system permease family.</text>
</comment>
<keyword evidence="2 5" id="KW-0812">Transmembrane</keyword>
<keyword evidence="8" id="KW-1185">Reference proteome</keyword>
<evidence type="ECO:0000256" key="2">
    <source>
        <dbReference type="ARBA" id="ARBA00022692"/>
    </source>
</evidence>
<protein>
    <submittedName>
        <fullName evidence="7">ABC transporter permease subunit</fullName>
    </submittedName>
</protein>
<dbReference type="PANTHER" id="PTHR42727">
    <property type="entry name" value="PHOSPHATE TRANSPORT SYSTEM PERMEASE PROTEIN"/>
    <property type="match status" value="1"/>
</dbReference>
<dbReference type="Gene3D" id="2.130.10.10">
    <property type="entry name" value="YVTN repeat-like/Quinoprotein amine dehydrogenase"/>
    <property type="match status" value="1"/>
</dbReference>
<evidence type="ECO:0000256" key="1">
    <source>
        <dbReference type="ARBA" id="ARBA00004651"/>
    </source>
</evidence>
<dbReference type="Gene3D" id="1.10.3720.10">
    <property type="entry name" value="MetI-like"/>
    <property type="match status" value="2"/>
</dbReference>
<feature type="transmembrane region" description="Helical" evidence="5">
    <location>
        <begin position="32"/>
        <end position="57"/>
    </location>
</feature>
<organism evidence="7 8">
    <name type="scientific">Methylomonas aurea</name>
    <dbReference type="NCBI Taxonomy" id="2952224"/>
    <lineage>
        <taxon>Bacteria</taxon>
        <taxon>Pseudomonadati</taxon>
        <taxon>Pseudomonadota</taxon>
        <taxon>Gammaproteobacteria</taxon>
        <taxon>Methylococcales</taxon>
        <taxon>Methylococcaceae</taxon>
        <taxon>Methylomonas</taxon>
    </lineage>
</organism>
<dbReference type="SUPFAM" id="SSF50978">
    <property type="entry name" value="WD40 repeat-like"/>
    <property type="match status" value="1"/>
</dbReference>
<dbReference type="EMBL" id="JANIBM010000001">
    <property type="protein sequence ID" value="MCQ8179820.1"/>
    <property type="molecule type" value="Genomic_DNA"/>
</dbReference>
<dbReference type="PANTHER" id="PTHR42727:SF1">
    <property type="entry name" value="PHOSPHATE TRANSPORT SYSTEM PERMEASE"/>
    <property type="match status" value="1"/>
</dbReference>
<sequence length="760" mass="83560">MTESRTTQSKPTLFQTATSDSYQRWRLVKDKLAARGVVVGGLSIIVAVVLIFFYLLYVVFPLLLPAKLEVAGNAGYGVPAAEMGKTLFAAVEEQNQMAVRFTDAGKAVFFYLAGGEIVANQALPVPETSQITSFAHGSIDNGVVAYGLTDGKVLVAKHEYKLSYPDGKRLITPSISYPLGNQALTIDKSGQPLLKIALAVAEDRSTLVAKTADNRLLLSRLSKKESMFDDEVTWEASDTLLEVAGDDVEYMLVDKQQRNLYLASRQSITVVDVSDAAAPAVKHKLNLVENDSQINSLAFLNGENSLLVGDSKGELAQWSLVRNDQNYVNMQKLRSFKLADNPIVALSAEQRRRGMLAIDSGGQLAVYNSTAERELINTKLLQGAPQVLALSPKADLFLVEDANGKILTWHLQNEHPEISLKSLWRKVWYESYPKPDYIWQSSSASNDFEPKMSLTPLVFGTLKASFYAMLMGIPLALFGAIYTGYFMAPRVRQYVKPGIEIMGALPTVILGFLAGLWLAPFVESHLAGIFAMLMVVPLSVMIFAYLWQQVPEPTRHKIPDGWDAIVLVPVVAFGAWLAFELAPSFEAWFFNGDLRVWMREEFGIGYDQRNTLVVGLAMGFAVIPMIFSIAEDAIFSVPKHLTTGSLALGATPWQTMTKVVLLTASPGIFSAVMIGFGRAVGETMIVLMATGNTPVMDLSIFQGLRTLSANIAVEMPESEVNSTHYRVLFLAALVLFVFTFVVNTLAELVRQNLRQKYSSL</sequence>
<dbReference type="InterPro" id="IPR000515">
    <property type="entry name" value="MetI-like"/>
</dbReference>
<dbReference type="InterPro" id="IPR035906">
    <property type="entry name" value="MetI-like_sf"/>
</dbReference>
<dbReference type="Pfam" id="PF00528">
    <property type="entry name" value="BPD_transp_1"/>
    <property type="match status" value="1"/>
</dbReference>
<feature type="domain" description="ABC transmembrane type-1" evidence="6">
    <location>
        <begin position="458"/>
        <end position="746"/>
    </location>
</feature>
<name>A0ABT1UC59_9GAMM</name>
<proteinExistence type="inferred from homology"/>
<dbReference type="InterPro" id="IPR015943">
    <property type="entry name" value="WD40/YVTN_repeat-like_dom_sf"/>
</dbReference>
<accession>A0ABT1UC59</accession>
<dbReference type="CDD" id="cd06261">
    <property type="entry name" value="TM_PBP2"/>
    <property type="match status" value="1"/>
</dbReference>
<keyword evidence="3 5" id="KW-1133">Transmembrane helix</keyword>
<feature type="transmembrane region" description="Helical" evidence="5">
    <location>
        <begin position="499"/>
        <end position="519"/>
    </location>
</feature>
<feature type="transmembrane region" description="Helical" evidence="5">
    <location>
        <begin position="566"/>
        <end position="590"/>
    </location>
</feature>
<dbReference type="PROSITE" id="PS50928">
    <property type="entry name" value="ABC_TM1"/>
    <property type="match status" value="1"/>
</dbReference>
<dbReference type="SUPFAM" id="SSF161098">
    <property type="entry name" value="MetI-like"/>
    <property type="match status" value="2"/>
</dbReference>
<evidence type="ECO:0000256" key="4">
    <source>
        <dbReference type="ARBA" id="ARBA00023136"/>
    </source>
</evidence>
<evidence type="ECO:0000256" key="3">
    <source>
        <dbReference type="ARBA" id="ARBA00022989"/>
    </source>
</evidence>
<feature type="transmembrane region" description="Helical" evidence="5">
    <location>
        <begin position="610"/>
        <end position="630"/>
    </location>
</feature>
<dbReference type="RefSeq" id="WP_256609199.1">
    <property type="nucleotide sequence ID" value="NZ_JANIBM010000001.1"/>
</dbReference>
<feature type="transmembrane region" description="Helical" evidence="5">
    <location>
        <begin position="659"/>
        <end position="680"/>
    </location>
</feature>
<dbReference type="InterPro" id="IPR036322">
    <property type="entry name" value="WD40_repeat_dom_sf"/>
</dbReference>
<keyword evidence="4 5" id="KW-0472">Membrane</keyword>
<feature type="transmembrane region" description="Helical" evidence="5">
    <location>
        <begin position="466"/>
        <end position="487"/>
    </location>
</feature>
<evidence type="ECO:0000313" key="8">
    <source>
        <dbReference type="Proteomes" id="UP001524569"/>
    </source>
</evidence>
<dbReference type="Proteomes" id="UP001524569">
    <property type="component" value="Unassembled WGS sequence"/>
</dbReference>
<feature type="transmembrane region" description="Helical" evidence="5">
    <location>
        <begin position="525"/>
        <end position="546"/>
    </location>
</feature>
<comment type="caution">
    <text evidence="7">The sequence shown here is derived from an EMBL/GenBank/DDBJ whole genome shotgun (WGS) entry which is preliminary data.</text>
</comment>
<keyword evidence="5" id="KW-0813">Transport</keyword>
<evidence type="ECO:0000256" key="5">
    <source>
        <dbReference type="RuleBase" id="RU363032"/>
    </source>
</evidence>
<gene>
    <name evidence="7" type="ORF">NP603_01745</name>
</gene>
<reference evidence="7 8" key="1">
    <citation type="submission" date="2022-07" db="EMBL/GenBank/DDBJ databases">
        <title>Methylomonas rivi sp. nov., Methylomonas rosea sp. nov., Methylomonas aureus sp. nov. and Methylomonas subterranea sp. nov., four novel methanotrophs isolated from a freshwater creek and the deep terrestrial subsurface.</title>
        <authorList>
            <person name="Abin C."/>
            <person name="Sankaranarayanan K."/>
            <person name="Garner C."/>
            <person name="Sindelar R."/>
            <person name="Kotary K."/>
            <person name="Garner R."/>
            <person name="Barclay S."/>
            <person name="Lawson P."/>
            <person name="Krumholz L."/>
        </authorList>
    </citation>
    <scope>NUCLEOTIDE SEQUENCE [LARGE SCALE GENOMIC DNA]</scope>
    <source>
        <strain evidence="7 8">SURF-1</strain>
    </source>
</reference>
<evidence type="ECO:0000259" key="6">
    <source>
        <dbReference type="PROSITE" id="PS50928"/>
    </source>
</evidence>